<accession>A0A9P5SJT2</accession>
<dbReference type="AlphaFoldDB" id="A0A9P5SJT2"/>
<keyword evidence="3" id="KW-1185">Reference proteome</keyword>
<proteinExistence type="predicted"/>
<feature type="compositionally biased region" description="Polar residues" evidence="1">
    <location>
        <begin position="458"/>
        <end position="475"/>
    </location>
</feature>
<gene>
    <name evidence="2" type="ORF">BG006_005610</name>
</gene>
<evidence type="ECO:0000313" key="3">
    <source>
        <dbReference type="Proteomes" id="UP000696485"/>
    </source>
</evidence>
<feature type="compositionally biased region" description="Acidic residues" evidence="1">
    <location>
        <begin position="554"/>
        <end position="563"/>
    </location>
</feature>
<feature type="region of interest" description="Disordered" evidence="1">
    <location>
        <begin position="878"/>
        <end position="944"/>
    </location>
</feature>
<dbReference type="Proteomes" id="UP000696485">
    <property type="component" value="Unassembled WGS sequence"/>
</dbReference>
<feature type="compositionally biased region" description="Polar residues" evidence="1">
    <location>
        <begin position="287"/>
        <end position="299"/>
    </location>
</feature>
<comment type="caution">
    <text evidence="2">The sequence shown here is derived from an EMBL/GenBank/DDBJ whole genome shotgun (WGS) entry which is preliminary data.</text>
</comment>
<feature type="region of interest" description="Disordered" evidence="1">
    <location>
        <begin position="1"/>
        <end position="30"/>
    </location>
</feature>
<feature type="compositionally biased region" description="Basic and acidic residues" evidence="1">
    <location>
        <begin position="935"/>
        <end position="944"/>
    </location>
</feature>
<sequence>MAVAMLSKKKAKGRSSQRSPSSRAFEEEDEDMVIISRLENEPWQPDLLLERQSGPETLNSSKPVSGVVGSSMASHADNLNDTSKPVGFQGVIPVIIKSPSSVITTADSDCVESVFEDPTVKRPGIQEYLQQTHQEQQLHQRELQYQMPAYLQKQRQQYRNSFHGHSTSPLLHLDEEGTISMFLSRPTSAYEDESARNSMDVLHESKDLTDNEEVVESLQSLKNLAMLALDGLLQQVVSNVTASDPVFNADETTLQARAFIRRRSGGNLLDMAETDPQSTTADEKKASTSSHGASVTTEDVPSYPHQSHGVILEMAASSFERLDELARKVDQLAVVISDEDVPHAEPVVVPSQMTSNLQQRTTTARVVDSAQVFESQEYQMACALAALLACIYRILNRMQEPRVHHRTESTDSGLEQAARLWKRLSSNSLSRRPLSQKQVGSWPSSPEKKATSAERHSMSSTHSTGGFIQSINRQVKTLRSRRTQSTSHIEVPSMDGKRSNRLLGGLGFGPSQRNLLQPADAAHTEKAREQEHDWEELDKLMDEMSNLWKVVESLEDDSEDEATQEQGREDLTTPSVAVATEEQLSNPFHDHHRLISNTFDVSVHETQNDINFDQQTLDMAVSDDLPKYDDYFRSEVPQYRLSEKPESDSLEPPNANITRRTSRRGMAITGGLEDEKTRYDLNNVMSAIERLSKVAPRMDDQRVQLSESQRRTMDGADIAHKIERLSRGRWENQRAASHSTSYVKRPNERNGEGSSTTAASVERTRDLNKLVNQIVESAKASYTNQKAEFSPRQQWKLEGSKIGDRIERGEKMRMSDQDWQAPEQVLLKDMTRLTNALYQQSATSQAFATQRFTLTENKARTMALQGIISKIERLSDRRMDNQDALPPTPSTKSRASLERDSPAIRNMELQDMIEHLVESGGGPIRRSAMSSQRAEFSHPKSKPE</sequence>
<evidence type="ECO:0000313" key="2">
    <source>
        <dbReference type="EMBL" id="KAF9331530.1"/>
    </source>
</evidence>
<dbReference type="EMBL" id="JAAAUY010000317">
    <property type="protein sequence ID" value="KAF9331530.1"/>
    <property type="molecule type" value="Genomic_DNA"/>
</dbReference>
<evidence type="ECO:0000256" key="1">
    <source>
        <dbReference type="SAM" id="MobiDB-lite"/>
    </source>
</evidence>
<feature type="region of interest" description="Disordered" evidence="1">
    <location>
        <begin position="267"/>
        <end position="304"/>
    </location>
</feature>
<organism evidence="2 3">
    <name type="scientific">Podila minutissima</name>
    <dbReference type="NCBI Taxonomy" id="64525"/>
    <lineage>
        <taxon>Eukaryota</taxon>
        <taxon>Fungi</taxon>
        <taxon>Fungi incertae sedis</taxon>
        <taxon>Mucoromycota</taxon>
        <taxon>Mortierellomycotina</taxon>
        <taxon>Mortierellomycetes</taxon>
        <taxon>Mortierellales</taxon>
        <taxon>Mortierellaceae</taxon>
        <taxon>Podila</taxon>
    </lineage>
</organism>
<feature type="region of interest" description="Disordered" evidence="1">
    <location>
        <begin position="554"/>
        <end position="574"/>
    </location>
</feature>
<feature type="region of interest" description="Disordered" evidence="1">
    <location>
        <begin position="729"/>
        <end position="763"/>
    </location>
</feature>
<name>A0A9P5SJT2_9FUNG</name>
<protein>
    <submittedName>
        <fullName evidence="2">Uncharacterized protein</fullName>
    </submittedName>
</protein>
<feature type="region of interest" description="Disordered" evidence="1">
    <location>
        <begin position="429"/>
        <end position="514"/>
    </location>
</feature>
<feature type="compositionally biased region" description="Basic and acidic residues" evidence="1">
    <location>
        <begin position="446"/>
        <end position="457"/>
    </location>
</feature>
<reference evidence="2" key="1">
    <citation type="journal article" date="2020" name="Fungal Divers.">
        <title>Resolving the Mortierellaceae phylogeny through synthesis of multi-gene phylogenetics and phylogenomics.</title>
        <authorList>
            <person name="Vandepol N."/>
            <person name="Liber J."/>
            <person name="Desiro A."/>
            <person name="Na H."/>
            <person name="Kennedy M."/>
            <person name="Barry K."/>
            <person name="Grigoriev I.V."/>
            <person name="Miller A.N."/>
            <person name="O'Donnell K."/>
            <person name="Stajich J.E."/>
            <person name="Bonito G."/>
        </authorList>
    </citation>
    <scope>NUCLEOTIDE SEQUENCE</scope>
    <source>
        <strain evidence="2">NVP1</strain>
    </source>
</reference>